<evidence type="ECO:0000313" key="2">
    <source>
        <dbReference type="EMBL" id="QHS80218.1"/>
    </source>
</evidence>
<feature type="transmembrane region" description="Helical" evidence="1">
    <location>
        <begin position="13"/>
        <end position="31"/>
    </location>
</feature>
<keyword evidence="1" id="KW-0472">Membrane</keyword>
<evidence type="ECO:0000256" key="1">
    <source>
        <dbReference type="SAM" id="Phobius"/>
    </source>
</evidence>
<protein>
    <submittedName>
        <fullName evidence="2">Uncharacterized protein</fullName>
    </submittedName>
</protein>
<feature type="transmembrane region" description="Helical" evidence="1">
    <location>
        <begin position="106"/>
        <end position="126"/>
    </location>
</feature>
<keyword evidence="1" id="KW-1133">Transmembrane helix</keyword>
<feature type="transmembrane region" description="Helical" evidence="1">
    <location>
        <begin position="74"/>
        <end position="94"/>
    </location>
</feature>
<accession>A0A6C0AKB5</accession>
<dbReference type="EMBL" id="MN740676">
    <property type="protein sequence ID" value="QHS80218.1"/>
    <property type="molecule type" value="Genomic_DNA"/>
</dbReference>
<keyword evidence="1" id="KW-0812">Transmembrane</keyword>
<sequence>MELKLKFFDKEEWSMYGTINVMIPFLLLIVLQQKISYDTLILASIIGMMKGDLIPKIIFTGFLNFLVYEKNIEWIFRSILFVVSTFIIHFIPYNNIVHKTVMNNNILLWIMRSIVLIWMCYIFYLFI</sequence>
<dbReference type="AlphaFoldDB" id="A0A6C0AKB5"/>
<reference evidence="2" key="1">
    <citation type="journal article" date="2020" name="Nature">
        <title>Giant virus diversity and host interactions through global metagenomics.</title>
        <authorList>
            <person name="Schulz F."/>
            <person name="Roux S."/>
            <person name="Paez-Espino D."/>
            <person name="Jungbluth S."/>
            <person name="Walsh D.A."/>
            <person name="Denef V.J."/>
            <person name="McMahon K.D."/>
            <person name="Konstantinidis K.T."/>
            <person name="Eloe-Fadrosh E.A."/>
            <person name="Kyrpides N.C."/>
            <person name="Woyke T."/>
        </authorList>
    </citation>
    <scope>NUCLEOTIDE SEQUENCE</scope>
    <source>
        <strain evidence="2">GVMAG-S-1039698-54</strain>
    </source>
</reference>
<proteinExistence type="predicted"/>
<name>A0A6C0AKB5_9ZZZZ</name>
<feature type="transmembrane region" description="Helical" evidence="1">
    <location>
        <begin position="52"/>
        <end position="68"/>
    </location>
</feature>
<organism evidence="2">
    <name type="scientific">viral metagenome</name>
    <dbReference type="NCBI Taxonomy" id="1070528"/>
    <lineage>
        <taxon>unclassified sequences</taxon>
        <taxon>metagenomes</taxon>
        <taxon>organismal metagenomes</taxon>
    </lineage>
</organism>